<keyword evidence="6" id="KW-0067">ATP-binding</keyword>
<dbReference type="Gene3D" id="2.60.200.30">
    <property type="entry name" value="Probable inorganic polyphosphate/atp-NAD kinase, domain 2"/>
    <property type="match status" value="1"/>
</dbReference>
<keyword evidence="12" id="KW-1185">Reference proteome</keyword>
<dbReference type="AlphaFoldDB" id="A0ABD1Y9Q1"/>
<dbReference type="PANTHER" id="PTHR20275:SF0">
    <property type="entry name" value="NAD KINASE"/>
    <property type="match status" value="1"/>
</dbReference>
<evidence type="ECO:0000256" key="7">
    <source>
        <dbReference type="ARBA" id="ARBA00022857"/>
    </source>
</evidence>
<evidence type="ECO:0000256" key="2">
    <source>
        <dbReference type="ARBA" id="ARBA00012120"/>
    </source>
</evidence>
<evidence type="ECO:0000256" key="8">
    <source>
        <dbReference type="ARBA" id="ARBA00023027"/>
    </source>
</evidence>
<dbReference type="FunFam" id="3.40.50.10330:FF:000018">
    <property type="entry name" value="Probable NAD kinase 1"/>
    <property type="match status" value="1"/>
</dbReference>
<comment type="similarity">
    <text evidence="1">Belongs to the NAD kinase family.</text>
</comment>
<dbReference type="Gene3D" id="3.40.50.10330">
    <property type="entry name" value="Probable inorganic polyphosphate/atp-NAD kinase, domain 1"/>
    <property type="match status" value="1"/>
</dbReference>
<evidence type="ECO:0000256" key="1">
    <source>
        <dbReference type="ARBA" id="ARBA00010995"/>
    </source>
</evidence>
<evidence type="ECO:0000256" key="10">
    <source>
        <dbReference type="SAM" id="MobiDB-lite"/>
    </source>
</evidence>
<keyword evidence="7" id="KW-0521">NADP</keyword>
<dbReference type="InterPro" id="IPR017438">
    <property type="entry name" value="ATP-NAD_kinase_N"/>
</dbReference>
<dbReference type="InterPro" id="IPR016064">
    <property type="entry name" value="NAD/diacylglycerol_kinase_sf"/>
</dbReference>
<dbReference type="SUPFAM" id="SSF111331">
    <property type="entry name" value="NAD kinase/diacylglycerol kinase-like"/>
    <property type="match status" value="1"/>
</dbReference>
<evidence type="ECO:0000256" key="4">
    <source>
        <dbReference type="ARBA" id="ARBA00022741"/>
    </source>
</evidence>
<comment type="catalytic activity">
    <reaction evidence="9">
        <text>NAD(+) + ATP = ADP + NADP(+) + H(+)</text>
        <dbReference type="Rhea" id="RHEA:18629"/>
        <dbReference type="ChEBI" id="CHEBI:15378"/>
        <dbReference type="ChEBI" id="CHEBI:30616"/>
        <dbReference type="ChEBI" id="CHEBI:57540"/>
        <dbReference type="ChEBI" id="CHEBI:58349"/>
        <dbReference type="ChEBI" id="CHEBI:456216"/>
        <dbReference type="EC" id="2.7.1.23"/>
    </reaction>
</comment>
<dbReference type="Pfam" id="PF20143">
    <property type="entry name" value="NAD_kinase_C"/>
    <property type="match status" value="1"/>
</dbReference>
<keyword evidence="4" id="KW-0547">Nucleotide-binding</keyword>
<dbReference type="InterPro" id="IPR017437">
    <property type="entry name" value="ATP-NAD_kinase_PpnK-typ_C"/>
</dbReference>
<protein>
    <recommendedName>
        <fullName evidence="2">NAD(+) kinase</fullName>
        <ecNumber evidence="2">2.7.1.23</ecNumber>
    </recommendedName>
</protein>
<evidence type="ECO:0000256" key="9">
    <source>
        <dbReference type="ARBA" id="ARBA00047925"/>
    </source>
</evidence>
<dbReference type="FunFam" id="2.60.200.30:FF:000006">
    <property type="entry name" value="probable NAD kinase 1"/>
    <property type="match status" value="1"/>
</dbReference>
<dbReference type="InterPro" id="IPR002504">
    <property type="entry name" value="NADK"/>
</dbReference>
<accession>A0ABD1Y9Q1</accession>
<comment type="caution">
    <text evidence="11">The sequence shown here is derived from an EMBL/GenBank/DDBJ whole genome shotgun (WGS) entry which is preliminary data.</text>
</comment>
<dbReference type="PANTHER" id="PTHR20275">
    <property type="entry name" value="NAD KINASE"/>
    <property type="match status" value="1"/>
</dbReference>
<keyword evidence="5" id="KW-0418">Kinase</keyword>
<organism evidence="11 12">
    <name type="scientific">Riccia fluitans</name>
    <dbReference type="NCBI Taxonomy" id="41844"/>
    <lineage>
        <taxon>Eukaryota</taxon>
        <taxon>Viridiplantae</taxon>
        <taxon>Streptophyta</taxon>
        <taxon>Embryophyta</taxon>
        <taxon>Marchantiophyta</taxon>
        <taxon>Marchantiopsida</taxon>
        <taxon>Marchantiidae</taxon>
        <taxon>Marchantiales</taxon>
        <taxon>Ricciaceae</taxon>
        <taxon>Riccia</taxon>
    </lineage>
</organism>
<dbReference type="HAMAP" id="MF_00361">
    <property type="entry name" value="NAD_kinase"/>
    <property type="match status" value="1"/>
</dbReference>
<proteinExistence type="inferred from homology"/>
<dbReference type="Proteomes" id="UP001605036">
    <property type="component" value="Unassembled WGS sequence"/>
</dbReference>
<feature type="region of interest" description="Disordered" evidence="10">
    <location>
        <begin position="130"/>
        <end position="160"/>
    </location>
</feature>
<evidence type="ECO:0000256" key="6">
    <source>
        <dbReference type="ARBA" id="ARBA00022840"/>
    </source>
</evidence>
<gene>
    <name evidence="11" type="ORF">R1flu_003694</name>
</gene>
<dbReference type="EC" id="2.7.1.23" evidence="2"/>
<name>A0ABD1Y9Q1_9MARC</name>
<evidence type="ECO:0000313" key="12">
    <source>
        <dbReference type="Proteomes" id="UP001605036"/>
    </source>
</evidence>
<sequence length="563" mass="62569">MPPNHLLLTESMASPLGERHRISRRNSLTNVSQIELDSVKLGVEGWASLSAGVGSQRNLQEYFQESTAADEDSHLVEFSDALQTVAKALRQVAESKARTVDEAAEWKRKYELEVVRCQQLKQLIAEKASVEENQDEKSKSVVDEQNDSESSGGGHSPPSFGNGVCCSKEGICNQQVIREQGFANSSPESKDYSDRKLSSAKASFHLAWGCNGRSGRRHKHDVVSFESGNITTAVRSNKQITLQWDSPPKSVFILTKPNSVSVAKMCGEMVRWLKDVKNVRVFVEKNVKKELVEDDSYYNFLLACERDEELALLHTKIDLVITLGGDGTVLWAANMFKGPVPPLVSFSMGSLGFMTPFQSDRYQECLDIVMKGPVFITLRHRLHCRIIRSKDKGETDLEEEDHLVLNEVSIDRGMSSYLTNLECYCDNLFVTCVQGDGLILSTPSGSTAYSLAAGGSMVHPQVPGILFTPICPHSLSFRPLILPEHVTLRVQIPINSRGQAWASFDGKDRRQLSAGDALIVHMSAWPVPAACDDESTHDFLRSVREGLHWNLRKSQSFDGPREQ</sequence>
<dbReference type="Pfam" id="PF01513">
    <property type="entry name" value="NAD_kinase"/>
    <property type="match status" value="1"/>
</dbReference>
<evidence type="ECO:0000256" key="3">
    <source>
        <dbReference type="ARBA" id="ARBA00022679"/>
    </source>
</evidence>
<dbReference type="GO" id="GO:0005524">
    <property type="term" value="F:ATP binding"/>
    <property type="evidence" value="ECO:0007669"/>
    <property type="project" value="UniProtKB-KW"/>
</dbReference>
<evidence type="ECO:0000313" key="11">
    <source>
        <dbReference type="EMBL" id="KAL2623489.1"/>
    </source>
</evidence>
<dbReference type="EMBL" id="JBHFFA010000006">
    <property type="protein sequence ID" value="KAL2623489.1"/>
    <property type="molecule type" value="Genomic_DNA"/>
</dbReference>
<evidence type="ECO:0000256" key="5">
    <source>
        <dbReference type="ARBA" id="ARBA00022777"/>
    </source>
</evidence>
<reference evidence="11 12" key="1">
    <citation type="submission" date="2024-09" db="EMBL/GenBank/DDBJ databases">
        <title>Chromosome-scale assembly of Riccia fluitans.</title>
        <authorList>
            <person name="Paukszto L."/>
            <person name="Sawicki J."/>
            <person name="Karawczyk K."/>
            <person name="Piernik-Szablinska J."/>
            <person name="Szczecinska M."/>
            <person name="Mazdziarz M."/>
        </authorList>
    </citation>
    <scope>NUCLEOTIDE SEQUENCE [LARGE SCALE GENOMIC DNA]</scope>
    <source>
        <strain evidence="11">Rf_01</strain>
        <tissue evidence="11">Aerial parts of the thallus</tissue>
    </source>
</reference>
<keyword evidence="8" id="KW-0520">NAD</keyword>
<keyword evidence="3" id="KW-0808">Transferase</keyword>
<dbReference type="GO" id="GO:0003951">
    <property type="term" value="F:NAD+ kinase activity"/>
    <property type="evidence" value="ECO:0007669"/>
    <property type="project" value="UniProtKB-EC"/>
</dbReference>